<keyword evidence="3" id="KW-0812">Transmembrane</keyword>
<evidence type="ECO:0000313" key="9">
    <source>
        <dbReference type="Proteomes" id="UP000239649"/>
    </source>
</evidence>
<feature type="compositionally biased region" description="Basic and acidic residues" evidence="7">
    <location>
        <begin position="220"/>
        <end position="230"/>
    </location>
</feature>
<dbReference type="GO" id="GO:0005743">
    <property type="term" value="C:mitochondrial inner membrane"/>
    <property type="evidence" value="ECO:0007669"/>
    <property type="project" value="TreeGrafter"/>
</dbReference>
<dbReference type="CDD" id="cd20069">
    <property type="entry name" value="5TM_Oxa1-like"/>
    <property type="match status" value="1"/>
</dbReference>
<evidence type="ECO:0000256" key="7">
    <source>
        <dbReference type="SAM" id="MobiDB-lite"/>
    </source>
</evidence>
<dbReference type="PANTHER" id="PTHR12428">
    <property type="entry name" value="OXA1"/>
    <property type="match status" value="1"/>
</dbReference>
<protein>
    <submittedName>
        <fullName evidence="8">ALBINO3 chloroplastic</fullName>
    </submittedName>
</protein>
<comment type="similarity">
    <text evidence="2">Belongs to the OXA1/ALB3/YidC (TC 2.A.9.2) family.</text>
</comment>
<dbReference type="SMART" id="SM00028">
    <property type="entry name" value="TPR"/>
    <property type="match status" value="3"/>
</dbReference>
<dbReference type="InterPro" id="IPR011990">
    <property type="entry name" value="TPR-like_helical_dom_sf"/>
</dbReference>
<feature type="compositionally biased region" description="Basic and acidic residues" evidence="7">
    <location>
        <begin position="189"/>
        <end position="198"/>
    </location>
</feature>
<evidence type="ECO:0000313" key="8">
    <source>
        <dbReference type="EMBL" id="PSC76493.1"/>
    </source>
</evidence>
<comment type="subcellular location">
    <subcellularLocation>
        <location evidence="1">Membrane</location>
        <topology evidence="1">Multi-pass membrane protein</topology>
    </subcellularLocation>
</comment>
<keyword evidence="9" id="KW-1185">Reference proteome</keyword>
<dbReference type="Proteomes" id="UP000239649">
    <property type="component" value="Unassembled WGS sequence"/>
</dbReference>
<keyword evidence="5" id="KW-0472">Membrane</keyword>
<dbReference type="GO" id="GO:0032979">
    <property type="term" value="P:protein insertion into mitochondrial inner membrane from matrix"/>
    <property type="evidence" value="ECO:0007669"/>
    <property type="project" value="TreeGrafter"/>
</dbReference>
<dbReference type="InterPro" id="IPR019734">
    <property type="entry name" value="TPR_rpt"/>
</dbReference>
<dbReference type="PANTHER" id="PTHR12428:SF65">
    <property type="entry name" value="CYTOCHROME C OXIDASE ASSEMBLY PROTEIN COX18, MITOCHONDRIAL"/>
    <property type="match status" value="1"/>
</dbReference>
<organism evidence="8 9">
    <name type="scientific">Micractinium conductrix</name>
    <dbReference type="NCBI Taxonomy" id="554055"/>
    <lineage>
        <taxon>Eukaryota</taxon>
        <taxon>Viridiplantae</taxon>
        <taxon>Chlorophyta</taxon>
        <taxon>core chlorophytes</taxon>
        <taxon>Trebouxiophyceae</taxon>
        <taxon>Chlorellales</taxon>
        <taxon>Chlorellaceae</taxon>
        <taxon>Chlorella clade</taxon>
        <taxon>Micractinium</taxon>
    </lineage>
</organism>
<reference evidence="8 9" key="1">
    <citation type="journal article" date="2018" name="Plant J.">
        <title>Genome sequences of Chlorella sorokiniana UTEX 1602 and Micractinium conductrix SAG 241.80: implications to maltose excretion by a green alga.</title>
        <authorList>
            <person name="Arriola M.B."/>
            <person name="Velmurugan N."/>
            <person name="Zhang Y."/>
            <person name="Plunkett M.H."/>
            <person name="Hondzo H."/>
            <person name="Barney B.M."/>
        </authorList>
    </citation>
    <scope>NUCLEOTIDE SEQUENCE [LARGE SCALE GENOMIC DNA]</scope>
    <source>
        <strain evidence="8 9">SAG 241.80</strain>
    </source>
</reference>
<dbReference type="PROSITE" id="PS50005">
    <property type="entry name" value="TPR"/>
    <property type="match status" value="1"/>
</dbReference>
<evidence type="ECO:0000256" key="2">
    <source>
        <dbReference type="ARBA" id="ARBA00010583"/>
    </source>
</evidence>
<comment type="caution">
    <text evidence="8">The sequence shown here is derived from an EMBL/GenBank/DDBJ whole genome shotgun (WGS) entry which is preliminary data.</text>
</comment>
<feature type="region of interest" description="Disordered" evidence="7">
    <location>
        <begin position="629"/>
        <end position="665"/>
    </location>
</feature>
<name>A0A2P6VQW6_9CHLO</name>
<dbReference type="GO" id="GO:0032977">
    <property type="term" value="F:membrane insertase activity"/>
    <property type="evidence" value="ECO:0007669"/>
    <property type="project" value="InterPro"/>
</dbReference>
<evidence type="ECO:0000256" key="4">
    <source>
        <dbReference type="ARBA" id="ARBA00022989"/>
    </source>
</evidence>
<dbReference type="AlphaFoldDB" id="A0A2P6VQW6"/>
<dbReference type="OrthoDB" id="2148490at2759"/>
<feature type="repeat" description="TPR" evidence="6">
    <location>
        <begin position="581"/>
        <end position="614"/>
    </location>
</feature>
<gene>
    <name evidence="8" type="primary">g357</name>
    <name evidence="8" type="ORF">C2E20_0357</name>
</gene>
<accession>A0A2P6VQW6</accession>
<sequence>MALAGPRAARLLRWAAALDSPSLAACRGFSASALRSGDAGQENAGAGVAGATEGWGEAAGDGLAAGGDTLAAGNGTAEAAALGSDAALAAAADGAAALTEAAGGAAAELSSGVVLSATMAAVDGMHAATGLPWWATIASVGVLVRAAMLPISLQGMRASASLMPLLRQAREELAAEARPPLPPASPPRTAEERREAYKQQRWQRAQQKGQTSSQQQEQQEQQHAEERQQQQERLQAPPPPSTAAILDCFGQLRRAAGAPHPIWALASPLAQLPVFVTAMATVRTMSLNSWPGFREGGAAWFTDLTLPAMDLTQWVAPLGTAGVVLPAAITLSMLANIDAAFSAPAGSRQQASVMLYVMGGLRLFLEWMMVPMFAIALQLPQGALCYWATSSTLALAQNYALRQPGVRQLAGLPVAASEAPAGSSPAAAPAPAAATADAAAAAAAAIATGAAGPLPAGVNPELRQFLLTTSDQAALFERAAALRSEGRAGATSTVLQRILQLYPGQPNALYALGQVHAALKDWPLSEQYFLQAAKHQQLDAQSRARSWFGAAVALHMQGEDDTAIDAFKKAADAARTDDLRVRCWVSQATLHRKLRQYDPAVRLLRKAARAEPKVEEAYLKPLLAEMAGGPTLDEQAAQQQQQQPAAEAEAAETEPPVAAERQGEK</sequence>
<feature type="region of interest" description="Disordered" evidence="7">
    <location>
        <begin position="174"/>
        <end position="242"/>
    </location>
</feature>
<feature type="compositionally biased region" description="Low complexity" evidence="7">
    <location>
        <begin position="199"/>
        <end position="219"/>
    </location>
</feature>
<dbReference type="SUPFAM" id="SSF48452">
    <property type="entry name" value="TPR-like"/>
    <property type="match status" value="1"/>
</dbReference>
<dbReference type="Gene3D" id="1.25.40.10">
    <property type="entry name" value="Tetratricopeptide repeat domain"/>
    <property type="match status" value="1"/>
</dbReference>
<keyword evidence="6" id="KW-0802">TPR repeat</keyword>
<proteinExistence type="inferred from homology"/>
<dbReference type="EMBL" id="LHPF02000001">
    <property type="protein sequence ID" value="PSC76493.1"/>
    <property type="molecule type" value="Genomic_DNA"/>
</dbReference>
<keyword evidence="4" id="KW-1133">Transmembrane helix</keyword>
<dbReference type="Pfam" id="PF13424">
    <property type="entry name" value="TPR_12"/>
    <property type="match status" value="1"/>
</dbReference>
<dbReference type="InterPro" id="IPR001708">
    <property type="entry name" value="YidC/ALB3/OXA1/COX18"/>
</dbReference>
<evidence type="ECO:0000256" key="3">
    <source>
        <dbReference type="ARBA" id="ARBA00022692"/>
    </source>
</evidence>
<dbReference type="STRING" id="554055.A0A2P6VQW6"/>
<evidence type="ECO:0000256" key="1">
    <source>
        <dbReference type="ARBA" id="ARBA00004141"/>
    </source>
</evidence>
<evidence type="ECO:0000256" key="6">
    <source>
        <dbReference type="PROSITE-ProRule" id="PRU00339"/>
    </source>
</evidence>
<evidence type="ECO:0000256" key="5">
    <source>
        <dbReference type="ARBA" id="ARBA00023136"/>
    </source>
</evidence>
<feature type="compositionally biased region" description="Low complexity" evidence="7">
    <location>
        <begin position="634"/>
        <end position="665"/>
    </location>
</feature>